<organism evidence="2 3">
    <name type="scientific">Eumeta variegata</name>
    <name type="common">Bagworm moth</name>
    <name type="synonym">Eumeta japonica</name>
    <dbReference type="NCBI Taxonomy" id="151549"/>
    <lineage>
        <taxon>Eukaryota</taxon>
        <taxon>Metazoa</taxon>
        <taxon>Ecdysozoa</taxon>
        <taxon>Arthropoda</taxon>
        <taxon>Hexapoda</taxon>
        <taxon>Insecta</taxon>
        <taxon>Pterygota</taxon>
        <taxon>Neoptera</taxon>
        <taxon>Endopterygota</taxon>
        <taxon>Lepidoptera</taxon>
        <taxon>Glossata</taxon>
        <taxon>Ditrysia</taxon>
        <taxon>Tineoidea</taxon>
        <taxon>Psychidae</taxon>
        <taxon>Oiketicinae</taxon>
        <taxon>Eumeta</taxon>
    </lineage>
</organism>
<name>A0A4C1VIP6_EUMVA</name>
<proteinExistence type="predicted"/>
<reference evidence="2 3" key="1">
    <citation type="journal article" date="2019" name="Commun. Biol.">
        <title>The bagworm genome reveals a unique fibroin gene that provides high tensile strength.</title>
        <authorList>
            <person name="Kono N."/>
            <person name="Nakamura H."/>
            <person name="Ohtoshi R."/>
            <person name="Tomita M."/>
            <person name="Numata K."/>
            <person name="Arakawa K."/>
        </authorList>
    </citation>
    <scope>NUCLEOTIDE SEQUENCE [LARGE SCALE GENOMIC DNA]</scope>
</reference>
<accession>A0A4C1VIP6</accession>
<evidence type="ECO:0000256" key="1">
    <source>
        <dbReference type="SAM" id="MobiDB-lite"/>
    </source>
</evidence>
<protein>
    <submittedName>
        <fullName evidence="2">Uncharacterized protein</fullName>
    </submittedName>
</protein>
<evidence type="ECO:0000313" key="2">
    <source>
        <dbReference type="EMBL" id="GBP38272.1"/>
    </source>
</evidence>
<evidence type="ECO:0000313" key="3">
    <source>
        <dbReference type="Proteomes" id="UP000299102"/>
    </source>
</evidence>
<dbReference type="AlphaFoldDB" id="A0A4C1VIP6"/>
<sequence length="230" mass="26316">MSDDFNINFNSDEAEPLVTFWDEKFKSILNSDRRAHRPSRRQSASAPAARSRGKLNRAADPTAKCTAARAARTHAAYEYKAQEPDLCDATAWKKYAQKRRRSCMRSHIATGPCSSWAIIQKLFKVNFSKCNELSAIRVTGMIYCELGRPSRPRIIYKPLSRAGVLHSGVRVFVDEERWRMPPRRELSRPGVRRRPRRRDRRPQVIEPAMLNDAALSDITLQGGYTRNGQV</sequence>
<comment type="caution">
    <text evidence="2">The sequence shown here is derived from an EMBL/GenBank/DDBJ whole genome shotgun (WGS) entry which is preliminary data.</text>
</comment>
<dbReference type="Proteomes" id="UP000299102">
    <property type="component" value="Unassembled WGS sequence"/>
</dbReference>
<feature type="region of interest" description="Disordered" evidence="1">
    <location>
        <begin position="31"/>
        <end position="61"/>
    </location>
</feature>
<gene>
    <name evidence="2" type="ORF">EVAR_29215_1</name>
</gene>
<keyword evidence="3" id="KW-1185">Reference proteome</keyword>
<dbReference type="EMBL" id="BGZK01000346">
    <property type="protein sequence ID" value="GBP38272.1"/>
    <property type="molecule type" value="Genomic_DNA"/>
</dbReference>
<feature type="compositionally biased region" description="Low complexity" evidence="1">
    <location>
        <begin position="41"/>
        <end position="50"/>
    </location>
</feature>